<dbReference type="EMBL" id="UINC01075592">
    <property type="protein sequence ID" value="SVC13926.1"/>
    <property type="molecule type" value="Genomic_DNA"/>
</dbReference>
<dbReference type="GO" id="GO:0016020">
    <property type="term" value="C:membrane"/>
    <property type="evidence" value="ECO:0007669"/>
    <property type="project" value="GOC"/>
</dbReference>
<keyword evidence="2" id="KW-0444">Lipid biosynthesis</keyword>
<accession>A0A382JQ95</accession>
<dbReference type="PANTHER" id="PTHR30372:SF4">
    <property type="entry name" value="LIPID-A-DISACCHARIDE SYNTHASE, MITOCHONDRIAL-RELATED"/>
    <property type="match status" value="1"/>
</dbReference>
<protein>
    <recommendedName>
        <fullName evidence="1">lipid-A-disaccharide synthase</fullName>
        <ecNumber evidence="1">2.4.1.182</ecNumber>
    </recommendedName>
</protein>
<sequence>NSSFMGHGGNTMRDAGMNIIEHSDSLAIMGFLEVLKHLPRMKTIMEKTVKTISHAKPDRIILIDYPGFNLRLAKNIFHLGIPITYFILPQAWAWKEKRVETMKAVLDQALSIFPFEEEWYNSKGLPTTYMGHPFTEHQHVDESSKSFYQRHQLTIEHPILVLLPGSRQQEVDRHWPIFLKTVTILMGFIPNLQIIVGKAPNVKLLNIPDDFKVEENARKAMIVGTAALVSSGTATLECAVERTPMIVCYKLSYISWLMAKSMTNVNYSSMVNLIANEELVPEFLQNEMKPKNIVTALTPLLDTKSKKRETMLNGFDKVRKSLGIPGVYDRAAEAIITKTKYGYD</sequence>
<keyword evidence="6" id="KW-0443">Lipid metabolism</keyword>
<evidence type="ECO:0000256" key="2">
    <source>
        <dbReference type="ARBA" id="ARBA00022516"/>
    </source>
</evidence>
<dbReference type="GO" id="GO:0008915">
    <property type="term" value="F:lipid-A-disaccharide synthase activity"/>
    <property type="evidence" value="ECO:0007669"/>
    <property type="project" value="UniProtKB-EC"/>
</dbReference>
<dbReference type="GO" id="GO:0005543">
    <property type="term" value="F:phospholipid binding"/>
    <property type="evidence" value="ECO:0007669"/>
    <property type="project" value="TreeGrafter"/>
</dbReference>
<gene>
    <name evidence="8" type="ORF">METZ01_LOCUS266780</name>
</gene>
<dbReference type="EC" id="2.4.1.182" evidence="1"/>
<dbReference type="PANTHER" id="PTHR30372">
    <property type="entry name" value="LIPID-A-DISACCHARIDE SYNTHASE"/>
    <property type="match status" value="1"/>
</dbReference>
<dbReference type="SUPFAM" id="SSF53756">
    <property type="entry name" value="UDP-Glycosyltransferase/glycogen phosphorylase"/>
    <property type="match status" value="1"/>
</dbReference>
<evidence type="ECO:0000256" key="3">
    <source>
        <dbReference type="ARBA" id="ARBA00022556"/>
    </source>
</evidence>
<keyword evidence="3" id="KW-0441">Lipid A biosynthesis</keyword>
<evidence type="ECO:0000256" key="1">
    <source>
        <dbReference type="ARBA" id="ARBA00012687"/>
    </source>
</evidence>
<evidence type="ECO:0000256" key="5">
    <source>
        <dbReference type="ARBA" id="ARBA00022679"/>
    </source>
</evidence>
<evidence type="ECO:0000256" key="7">
    <source>
        <dbReference type="ARBA" id="ARBA00048975"/>
    </source>
</evidence>
<keyword evidence="4" id="KW-0328">Glycosyltransferase</keyword>
<proteinExistence type="predicted"/>
<comment type="catalytic activity">
    <reaction evidence="7">
        <text>a lipid X + a UDP-2-N,3-O-bis[(3R)-3-hydroxyacyl]-alpha-D-glucosamine = a lipid A disaccharide + UDP + H(+)</text>
        <dbReference type="Rhea" id="RHEA:67828"/>
        <dbReference type="ChEBI" id="CHEBI:15378"/>
        <dbReference type="ChEBI" id="CHEBI:58223"/>
        <dbReference type="ChEBI" id="CHEBI:137748"/>
        <dbReference type="ChEBI" id="CHEBI:176338"/>
        <dbReference type="ChEBI" id="CHEBI:176343"/>
        <dbReference type="EC" id="2.4.1.182"/>
    </reaction>
</comment>
<evidence type="ECO:0000256" key="4">
    <source>
        <dbReference type="ARBA" id="ARBA00022676"/>
    </source>
</evidence>
<name>A0A382JQ95_9ZZZZ</name>
<dbReference type="Pfam" id="PF02684">
    <property type="entry name" value="LpxB"/>
    <property type="match status" value="1"/>
</dbReference>
<evidence type="ECO:0000313" key="8">
    <source>
        <dbReference type="EMBL" id="SVC13926.1"/>
    </source>
</evidence>
<dbReference type="InterPro" id="IPR003835">
    <property type="entry name" value="Glyco_trans_19"/>
</dbReference>
<dbReference type="AlphaFoldDB" id="A0A382JQ95"/>
<evidence type="ECO:0000256" key="6">
    <source>
        <dbReference type="ARBA" id="ARBA00023098"/>
    </source>
</evidence>
<keyword evidence="5" id="KW-0808">Transferase</keyword>
<dbReference type="NCBIfam" id="TIGR00215">
    <property type="entry name" value="lpxB"/>
    <property type="match status" value="1"/>
</dbReference>
<dbReference type="GO" id="GO:0009245">
    <property type="term" value="P:lipid A biosynthetic process"/>
    <property type="evidence" value="ECO:0007669"/>
    <property type="project" value="UniProtKB-KW"/>
</dbReference>
<reference evidence="8" key="1">
    <citation type="submission" date="2018-05" db="EMBL/GenBank/DDBJ databases">
        <authorList>
            <person name="Lanie J.A."/>
            <person name="Ng W.-L."/>
            <person name="Kazmierczak K.M."/>
            <person name="Andrzejewski T.M."/>
            <person name="Davidsen T.M."/>
            <person name="Wayne K.J."/>
            <person name="Tettelin H."/>
            <person name="Glass J.I."/>
            <person name="Rusch D."/>
            <person name="Podicherti R."/>
            <person name="Tsui H.-C.T."/>
            <person name="Winkler M.E."/>
        </authorList>
    </citation>
    <scope>NUCLEOTIDE SEQUENCE</scope>
</reference>
<organism evidence="8">
    <name type="scientific">marine metagenome</name>
    <dbReference type="NCBI Taxonomy" id="408172"/>
    <lineage>
        <taxon>unclassified sequences</taxon>
        <taxon>metagenomes</taxon>
        <taxon>ecological metagenomes</taxon>
    </lineage>
</organism>
<feature type="non-terminal residue" evidence="8">
    <location>
        <position position="1"/>
    </location>
</feature>